<accession>A0A0B7A4S5</accession>
<organism evidence="1">
    <name type="scientific">Arion vulgaris</name>
    <dbReference type="NCBI Taxonomy" id="1028688"/>
    <lineage>
        <taxon>Eukaryota</taxon>
        <taxon>Metazoa</taxon>
        <taxon>Spiralia</taxon>
        <taxon>Lophotrochozoa</taxon>
        <taxon>Mollusca</taxon>
        <taxon>Gastropoda</taxon>
        <taxon>Heterobranchia</taxon>
        <taxon>Euthyneura</taxon>
        <taxon>Panpulmonata</taxon>
        <taxon>Eupulmonata</taxon>
        <taxon>Stylommatophora</taxon>
        <taxon>Helicina</taxon>
        <taxon>Arionoidea</taxon>
        <taxon>Arionidae</taxon>
        <taxon>Arion</taxon>
    </lineage>
</organism>
<proteinExistence type="predicted"/>
<sequence>PSLSLCTDYNKIVDQKHLGPCNGTSPRCLNAIDPTEHYSVKESVTMNHCPALV</sequence>
<gene>
    <name evidence="1" type="primary">ORF93349</name>
</gene>
<protein>
    <submittedName>
        <fullName evidence="1">Uncharacterized protein</fullName>
    </submittedName>
</protein>
<dbReference type="AlphaFoldDB" id="A0A0B7A4S5"/>
<evidence type="ECO:0000313" key="1">
    <source>
        <dbReference type="EMBL" id="CEK74960.1"/>
    </source>
</evidence>
<dbReference type="EMBL" id="HACG01028095">
    <property type="protein sequence ID" value="CEK74960.1"/>
    <property type="molecule type" value="Transcribed_RNA"/>
</dbReference>
<name>A0A0B7A4S5_9EUPU</name>
<reference evidence="1" key="1">
    <citation type="submission" date="2014-12" db="EMBL/GenBank/DDBJ databases">
        <title>Insight into the proteome of Arion vulgaris.</title>
        <authorList>
            <person name="Aradska J."/>
            <person name="Bulat T."/>
            <person name="Smidak R."/>
            <person name="Sarate P."/>
            <person name="Gangsoo J."/>
            <person name="Sialana F."/>
            <person name="Bilban M."/>
            <person name="Lubec G."/>
        </authorList>
    </citation>
    <scope>NUCLEOTIDE SEQUENCE</scope>
    <source>
        <tissue evidence="1">Skin</tissue>
    </source>
</reference>
<feature type="non-terminal residue" evidence="1">
    <location>
        <position position="1"/>
    </location>
</feature>